<evidence type="ECO:0000313" key="3">
    <source>
        <dbReference type="Proteomes" id="UP001189429"/>
    </source>
</evidence>
<evidence type="ECO:0008006" key="4">
    <source>
        <dbReference type="Google" id="ProtNLM"/>
    </source>
</evidence>
<protein>
    <recommendedName>
        <fullName evidence="4">CCHC-type domain-containing protein</fullName>
    </recommendedName>
</protein>
<evidence type="ECO:0000313" key="2">
    <source>
        <dbReference type="EMBL" id="CAK0851934.1"/>
    </source>
</evidence>
<dbReference type="EMBL" id="CAUYUJ010015282">
    <property type="protein sequence ID" value="CAK0851934.1"/>
    <property type="molecule type" value="Genomic_DNA"/>
</dbReference>
<feature type="compositionally biased region" description="Pro residues" evidence="1">
    <location>
        <begin position="1"/>
        <end position="11"/>
    </location>
</feature>
<gene>
    <name evidence="2" type="ORF">PCOR1329_LOCUS43927</name>
</gene>
<sequence>MFTAPEQPPLPRALMGGAAAAAGGTSPPAPATTATAAATDSQLRAPAAAAAEAAASQPQAPAAAAAAAAASQPQARAAATAAGAAGATSLEAADAPPPPAAPVSGWPAQSFTEQGATGGWRPNDTQGPQPWQGFERLDVWLVQVKRWSRRTGLPAEQQAGKDELDGPSGMETLYAFLKRCRGDQDDDEAKEAYRLVLEDTEIRSGETYTQYVMRRDLQVRTARRHGLDLPEKVQVQQLKNGSGLTEQNMINLLSITQGKEDLESIKRGLMKMDVRKKGSQARKQKVCAADQSDDEDGSADAAIYYEFERDLIMDDADAAAFYEAIESQELDEDLAVAVLAAVLDEKRATSGKPRKWAESRELKKAIARDRDFFDSKRSGGRPAPLSGTGRQRLSVSQLKLRTRCANCGQKGRWRKECTNPYKPKPTTTGSTQKDDGDFGSFIVGSHRILELCRKVRGDDDAYAFEMHPQDEPEGMIDTAAGQALVGKKQLTTLIGKYRERGWNTPFREVNHVGTAKGIGGSSKVIGEAMVPVTKGGIRCLILFRVIAEDVPLLLPVRWLESPGAVVDLEKNTIAVSMAGRSTVTPMNRQRSGHRTTGLLDESSPQEFEIPA</sequence>
<evidence type="ECO:0000256" key="1">
    <source>
        <dbReference type="SAM" id="MobiDB-lite"/>
    </source>
</evidence>
<dbReference type="Proteomes" id="UP001189429">
    <property type="component" value="Unassembled WGS sequence"/>
</dbReference>
<feature type="region of interest" description="Disordered" evidence="1">
    <location>
        <begin position="414"/>
        <end position="437"/>
    </location>
</feature>
<comment type="caution">
    <text evidence="2">The sequence shown here is derived from an EMBL/GenBank/DDBJ whole genome shotgun (WGS) entry which is preliminary data.</text>
</comment>
<feature type="non-terminal residue" evidence="2">
    <location>
        <position position="611"/>
    </location>
</feature>
<keyword evidence="3" id="KW-1185">Reference proteome</keyword>
<reference evidence="2" key="1">
    <citation type="submission" date="2023-10" db="EMBL/GenBank/DDBJ databases">
        <authorList>
            <person name="Chen Y."/>
            <person name="Shah S."/>
            <person name="Dougan E. K."/>
            <person name="Thang M."/>
            <person name="Chan C."/>
        </authorList>
    </citation>
    <scope>NUCLEOTIDE SEQUENCE [LARGE SCALE GENOMIC DNA]</scope>
</reference>
<feature type="region of interest" description="Disordered" evidence="1">
    <location>
        <begin position="584"/>
        <end position="611"/>
    </location>
</feature>
<feature type="compositionally biased region" description="Low complexity" evidence="1">
    <location>
        <begin position="16"/>
        <end position="94"/>
    </location>
</feature>
<feature type="region of interest" description="Disordered" evidence="1">
    <location>
        <begin position="373"/>
        <end position="392"/>
    </location>
</feature>
<name>A0ABN9TZY6_9DINO</name>
<proteinExistence type="predicted"/>
<feature type="region of interest" description="Disordered" evidence="1">
    <location>
        <begin position="1"/>
        <end position="131"/>
    </location>
</feature>
<organism evidence="2 3">
    <name type="scientific">Prorocentrum cordatum</name>
    <dbReference type="NCBI Taxonomy" id="2364126"/>
    <lineage>
        <taxon>Eukaryota</taxon>
        <taxon>Sar</taxon>
        <taxon>Alveolata</taxon>
        <taxon>Dinophyceae</taxon>
        <taxon>Prorocentrales</taxon>
        <taxon>Prorocentraceae</taxon>
        <taxon>Prorocentrum</taxon>
    </lineage>
</organism>
<accession>A0ABN9TZY6</accession>